<name>A0A1G6JBZ6_9ACTN</name>
<gene>
    <name evidence="11" type="ORF">SAMN04487824_10460</name>
</gene>
<dbReference type="GO" id="GO:0005975">
    <property type="term" value="P:carbohydrate metabolic process"/>
    <property type="evidence" value="ECO:0007669"/>
    <property type="project" value="InterPro"/>
</dbReference>
<comment type="catalytic activity">
    <reaction evidence="1 10">
        <text>Transfers a segment of a (1-&gt;4)-alpha-D-glucan to a new position in an acceptor, which may be glucose or a (1-&gt;4)-alpha-D-glucan.</text>
        <dbReference type="EC" id="2.4.1.25"/>
    </reaction>
</comment>
<dbReference type="InterPro" id="IPR003385">
    <property type="entry name" value="Glyco_hydro_77"/>
</dbReference>
<evidence type="ECO:0000256" key="5">
    <source>
        <dbReference type="ARBA" id="ARBA00022676"/>
    </source>
</evidence>
<evidence type="ECO:0000256" key="10">
    <source>
        <dbReference type="RuleBase" id="RU361207"/>
    </source>
</evidence>
<keyword evidence="12" id="KW-1185">Reference proteome</keyword>
<evidence type="ECO:0000256" key="1">
    <source>
        <dbReference type="ARBA" id="ARBA00000439"/>
    </source>
</evidence>
<dbReference type="EC" id="2.4.1.25" evidence="3 10"/>
<dbReference type="Pfam" id="PF02446">
    <property type="entry name" value="Glyco_hydro_77"/>
    <property type="match status" value="1"/>
</dbReference>
<dbReference type="PANTHER" id="PTHR32438:SF5">
    <property type="entry name" value="4-ALPHA-GLUCANOTRANSFERASE DPE1, CHLOROPLASTIC_AMYLOPLASTIC"/>
    <property type="match status" value="1"/>
</dbReference>
<evidence type="ECO:0000256" key="7">
    <source>
        <dbReference type="ARBA" id="ARBA00023277"/>
    </source>
</evidence>
<evidence type="ECO:0000313" key="12">
    <source>
        <dbReference type="Proteomes" id="UP000198528"/>
    </source>
</evidence>
<evidence type="ECO:0000256" key="4">
    <source>
        <dbReference type="ARBA" id="ARBA00020295"/>
    </source>
</evidence>
<dbReference type="GO" id="GO:0004134">
    <property type="term" value="F:4-alpha-glucanotransferase activity"/>
    <property type="evidence" value="ECO:0007669"/>
    <property type="project" value="UniProtKB-EC"/>
</dbReference>
<accession>A0A1G6JBZ6</accession>
<proteinExistence type="inferred from homology"/>
<evidence type="ECO:0000256" key="8">
    <source>
        <dbReference type="ARBA" id="ARBA00031423"/>
    </source>
</evidence>
<dbReference type="Proteomes" id="UP000198528">
    <property type="component" value="Unassembled WGS sequence"/>
</dbReference>
<keyword evidence="5 10" id="KW-0328">Glycosyltransferase</keyword>
<dbReference type="RefSeq" id="WP_176763066.1">
    <property type="nucleotide sequence ID" value="NZ_FMZL01000004.1"/>
</dbReference>
<dbReference type="STRING" id="604330.SAMN04489857_1793"/>
<sequence>MDRSCGTILPIYALPTAHGIGTLGREARKFVDFLSESGQTWWQMLPVGPTSYGDSPYQSPSTFAGNPYFIDLDYLVEDGFLTREEVEAVDWGSDPSKVDYALLFQRREPLLRRAFERGRNGNRRLFEEFVVENGSWLADYALFMAVKRRFDLKPWIEWPDDGIRLREEDAVARYTSELADEIEFYEFEQFLFYTQWDQLKRYAHAKGVKVLGDLPIYVALDSADVWANPTMFQLDEKNVPVEVAGVPPDYFSADGQLWGNPLYDYDAMEKDGFAWWVNRIKGAANLYDSIRIDHFRGIESYWAVPYGDKTARNGRWVKGPGMKLVGTLEKAFPTVSFIAEDLGYTTPEVRQLLADSGMPGMKVLELGFDSRDVSDYLPHAFSPHCVCYTGTHDNQTVEGWRSEADAADVELATKYLGLNEGEGFSWGVIRGGMSSVAELFVAQMQDYLELGSEARTNLPGTLGGNWQWRLLPGQITPGLTKRIAAMTHMYGRDVRR</sequence>
<organism evidence="11 12">
    <name type="scientific">Parafannyhessea umbonata</name>
    <dbReference type="NCBI Taxonomy" id="604330"/>
    <lineage>
        <taxon>Bacteria</taxon>
        <taxon>Bacillati</taxon>
        <taxon>Actinomycetota</taxon>
        <taxon>Coriobacteriia</taxon>
        <taxon>Coriobacteriales</taxon>
        <taxon>Atopobiaceae</taxon>
        <taxon>Parafannyhessea</taxon>
    </lineage>
</organism>
<dbReference type="NCBIfam" id="NF011080">
    <property type="entry name" value="PRK14508.1-3"/>
    <property type="match status" value="1"/>
</dbReference>
<dbReference type="InterPro" id="IPR017853">
    <property type="entry name" value="GH"/>
</dbReference>
<protein>
    <recommendedName>
        <fullName evidence="4 10">4-alpha-glucanotransferase</fullName>
        <ecNumber evidence="3 10">2.4.1.25</ecNumber>
    </recommendedName>
    <alternativeName>
        <fullName evidence="8 10">Amylomaltase</fullName>
    </alternativeName>
    <alternativeName>
        <fullName evidence="9 10">Disproportionating enzyme</fullName>
    </alternativeName>
</protein>
<evidence type="ECO:0000256" key="2">
    <source>
        <dbReference type="ARBA" id="ARBA00005684"/>
    </source>
</evidence>
<keyword evidence="6 10" id="KW-0808">Transferase</keyword>
<evidence type="ECO:0000256" key="3">
    <source>
        <dbReference type="ARBA" id="ARBA00012560"/>
    </source>
</evidence>
<comment type="similarity">
    <text evidence="2 10">Belongs to the disproportionating enzyme family.</text>
</comment>
<dbReference type="AlphaFoldDB" id="A0A1G6JBZ6"/>
<dbReference type="SUPFAM" id="SSF51445">
    <property type="entry name" value="(Trans)glycosidases"/>
    <property type="match status" value="1"/>
</dbReference>
<evidence type="ECO:0000256" key="9">
    <source>
        <dbReference type="ARBA" id="ARBA00031501"/>
    </source>
</evidence>
<evidence type="ECO:0000256" key="6">
    <source>
        <dbReference type="ARBA" id="ARBA00022679"/>
    </source>
</evidence>
<dbReference type="EMBL" id="FMZL01000004">
    <property type="protein sequence ID" value="SDC15925.1"/>
    <property type="molecule type" value="Genomic_DNA"/>
</dbReference>
<dbReference type="PANTHER" id="PTHR32438">
    <property type="entry name" value="4-ALPHA-GLUCANOTRANSFERASE DPE1, CHLOROPLASTIC/AMYLOPLASTIC"/>
    <property type="match status" value="1"/>
</dbReference>
<dbReference type="NCBIfam" id="TIGR00217">
    <property type="entry name" value="malQ"/>
    <property type="match status" value="1"/>
</dbReference>
<dbReference type="Gene3D" id="3.20.20.80">
    <property type="entry name" value="Glycosidases"/>
    <property type="match status" value="1"/>
</dbReference>
<reference evidence="12" key="1">
    <citation type="submission" date="2016-10" db="EMBL/GenBank/DDBJ databases">
        <authorList>
            <person name="Varghese N."/>
            <person name="Submissions S."/>
        </authorList>
    </citation>
    <scope>NUCLEOTIDE SEQUENCE [LARGE SCALE GENOMIC DNA]</scope>
    <source>
        <strain evidence="12">DSM 22619</strain>
    </source>
</reference>
<evidence type="ECO:0000313" key="11">
    <source>
        <dbReference type="EMBL" id="SDC15925.1"/>
    </source>
</evidence>
<keyword evidence="7 10" id="KW-0119">Carbohydrate metabolism</keyword>